<keyword evidence="3" id="KW-1185">Reference proteome</keyword>
<comment type="caution">
    <text evidence="2">The sequence shown here is derived from an EMBL/GenBank/DDBJ whole genome shotgun (WGS) entry which is preliminary data.</text>
</comment>
<organism evidence="2 3">
    <name type="scientific">Actinomadura meridiana</name>
    <dbReference type="NCBI Taxonomy" id="559626"/>
    <lineage>
        <taxon>Bacteria</taxon>
        <taxon>Bacillati</taxon>
        <taxon>Actinomycetota</taxon>
        <taxon>Actinomycetes</taxon>
        <taxon>Streptosporangiales</taxon>
        <taxon>Thermomonosporaceae</taxon>
        <taxon>Actinomadura</taxon>
    </lineage>
</organism>
<evidence type="ECO:0000313" key="3">
    <source>
        <dbReference type="Proteomes" id="UP001501710"/>
    </source>
</evidence>
<accession>A0ABP8C2W4</accession>
<name>A0ABP8C2W4_9ACTN</name>
<dbReference type="Proteomes" id="UP001501710">
    <property type="component" value="Unassembled WGS sequence"/>
</dbReference>
<sequence length="62" mass="7060">MRAPDVLSKSAVDGGAPPHTLTTFRDRAQVRAMHKSHARLHVRGRDCTMHVHVSHLRFDYTQ</sequence>
<evidence type="ECO:0000313" key="2">
    <source>
        <dbReference type="EMBL" id="GAA4232576.1"/>
    </source>
</evidence>
<feature type="region of interest" description="Disordered" evidence="1">
    <location>
        <begin position="1"/>
        <end position="22"/>
    </location>
</feature>
<dbReference type="EMBL" id="BAABAS010000006">
    <property type="protein sequence ID" value="GAA4232576.1"/>
    <property type="molecule type" value="Genomic_DNA"/>
</dbReference>
<gene>
    <name evidence="2" type="ORF">GCM10022254_32820</name>
</gene>
<evidence type="ECO:0000256" key="1">
    <source>
        <dbReference type="SAM" id="MobiDB-lite"/>
    </source>
</evidence>
<proteinExistence type="predicted"/>
<reference evidence="3" key="1">
    <citation type="journal article" date="2019" name="Int. J. Syst. Evol. Microbiol.">
        <title>The Global Catalogue of Microorganisms (GCM) 10K type strain sequencing project: providing services to taxonomists for standard genome sequencing and annotation.</title>
        <authorList>
            <consortium name="The Broad Institute Genomics Platform"/>
            <consortium name="The Broad Institute Genome Sequencing Center for Infectious Disease"/>
            <person name="Wu L."/>
            <person name="Ma J."/>
        </authorList>
    </citation>
    <scope>NUCLEOTIDE SEQUENCE [LARGE SCALE GENOMIC DNA]</scope>
    <source>
        <strain evidence="3">JCM 17440</strain>
    </source>
</reference>
<protein>
    <submittedName>
        <fullName evidence="2">Uncharacterized protein</fullName>
    </submittedName>
</protein>